<accession>A0A833H2S5</accession>
<dbReference type="AlphaFoldDB" id="A0A833H2S5"/>
<sequence length="150" mass="17332">MKLFVFEQEQFVPGKPADIWKFFANPANLKIITPPFMGFDIASGAGQRTFAGQIISYTVRPLLGIPLSWITEITHVEEGVSFIDEQRFGPYRFWHHRHLFTKAKGGVLMTDTVHYGLPLPLLENTINELIVRPKLEQIFAFRRKKIDELF</sequence>
<dbReference type="CDD" id="cd07820">
    <property type="entry name" value="SRPBCC_3"/>
    <property type="match status" value="1"/>
</dbReference>
<comment type="caution">
    <text evidence="1">The sequence shown here is derived from an EMBL/GenBank/DDBJ whole genome shotgun (WGS) entry which is preliminary data.</text>
</comment>
<evidence type="ECO:0000313" key="2">
    <source>
        <dbReference type="Proteomes" id="UP000460298"/>
    </source>
</evidence>
<dbReference type="Gene3D" id="3.30.530.20">
    <property type="match status" value="1"/>
</dbReference>
<proteinExistence type="predicted"/>
<reference evidence="1 2" key="1">
    <citation type="submission" date="2019-10" db="EMBL/GenBank/DDBJ databases">
        <title>Extracellular Electron Transfer in a Candidatus Methanoperedens spp. Enrichment Culture.</title>
        <authorList>
            <person name="Berger S."/>
            <person name="Rangel Shaw D."/>
            <person name="Berben T."/>
            <person name="In 'T Zandt M."/>
            <person name="Frank J."/>
            <person name="Reimann J."/>
            <person name="Jetten M.S.M."/>
            <person name="Welte C.U."/>
        </authorList>
    </citation>
    <scope>NUCLEOTIDE SEQUENCE [LARGE SCALE GENOMIC DNA]</scope>
    <source>
        <strain evidence="1">SB12</strain>
    </source>
</reference>
<gene>
    <name evidence="1" type="ORF">F9K24_08360</name>
</gene>
<organism evidence="1 2">
    <name type="scientific">Leptonema illini</name>
    <dbReference type="NCBI Taxonomy" id="183"/>
    <lineage>
        <taxon>Bacteria</taxon>
        <taxon>Pseudomonadati</taxon>
        <taxon>Spirochaetota</taxon>
        <taxon>Spirochaetia</taxon>
        <taxon>Leptospirales</taxon>
        <taxon>Leptospiraceae</taxon>
        <taxon>Leptonema</taxon>
    </lineage>
</organism>
<protein>
    <submittedName>
        <fullName evidence="1">SRPBCC family protein</fullName>
    </submittedName>
</protein>
<dbReference type="Proteomes" id="UP000460298">
    <property type="component" value="Unassembled WGS sequence"/>
</dbReference>
<dbReference type="SUPFAM" id="SSF55961">
    <property type="entry name" value="Bet v1-like"/>
    <property type="match status" value="1"/>
</dbReference>
<dbReference type="InterPro" id="IPR023393">
    <property type="entry name" value="START-like_dom_sf"/>
</dbReference>
<name>A0A833H2S5_9LEPT</name>
<evidence type="ECO:0000313" key="1">
    <source>
        <dbReference type="EMBL" id="KAB2933352.1"/>
    </source>
</evidence>
<dbReference type="EMBL" id="WBUI01000006">
    <property type="protein sequence ID" value="KAB2933352.1"/>
    <property type="molecule type" value="Genomic_DNA"/>
</dbReference>